<protein>
    <recommendedName>
        <fullName evidence="6">Enoyl reductase (ER) domain-containing protein</fullName>
    </recommendedName>
</protein>
<dbReference type="InterPro" id="IPR020843">
    <property type="entry name" value="ER"/>
</dbReference>
<organism evidence="7 8">
    <name type="scientific">Diaporthe eres</name>
    <name type="common">Phomopsis oblonga</name>
    <dbReference type="NCBI Taxonomy" id="83184"/>
    <lineage>
        <taxon>Eukaryota</taxon>
        <taxon>Fungi</taxon>
        <taxon>Dikarya</taxon>
        <taxon>Ascomycota</taxon>
        <taxon>Pezizomycotina</taxon>
        <taxon>Sordariomycetes</taxon>
        <taxon>Sordariomycetidae</taxon>
        <taxon>Diaporthales</taxon>
        <taxon>Diaporthaceae</taxon>
        <taxon>Diaporthe</taxon>
        <taxon>Diaporthe eres species complex</taxon>
    </lineage>
</organism>
<gene>
    <name evidence="7" type="ORF">SLS63_001647</name>
</gene>
<dbReference type="CDD" id="cd05283">
    <property type="entry name" value="CAD1"/>
    <property type="match status" value="1"/>
</dbReference>
<dbReference type="InterPro" id="IPR036291">
    <property type="entry name" value="NAD(P)-bd_dom_sf"/>
</dbReference>
<evidence type="ECO:0000256" key="5">
    <source>
        <dbReference type="RuleBase" id="RU361277"/>
    </source>
</evidence>
<feature type="domain" description="Enoyl reductase (ER)" evidence="6">
    <location>
        <begin position="9"/>
        <end position="330"/>
    </location>
</feature>
<evidence type="ECO:0000256" key="4">
    <source>
        <dbReference type="ARBA" id="ARBA00023002"/>
    </source>
</evidence>
<reference evidence="7 8" key="1">
    <citation type="submission" date="2024-02" db="EMBL/GenBank/DDBJ databases">
        <title>De novo assembly and annotation of 12 fungi associated with fruit tree decline syndrome in Ontario, Canada.</title>
        <authorList>
            <person name="Sulman M."/>
            <person name="Ellouze W."/>
            <person name="Ilyukhin E."/>
        </authorList>
    </citation>
    <scope>NUCLEOTIDE SEQUENCE [LARGE SCALE GENOMIC DNA]</scope>
    <source>
        <strain evidence="7 8">M169</strain>
    </source>
</reference>
<evidence type="ECO:0000256" key="2">
    <source>
        <dbReference type="ARBA" id="ARBA00022723"/>
    </source>
</evidence>
<name>A0ABR1PKX0_DIAER</name>
<dbReference type="PANTHER" id="PTHR42683">
    <property type="entry name" value="ALDEHYDE REDUCTASE"/>
    <property type="match status" value="1"/>
</dbReference>
<dbReference type="SMART" id="SM00829">
    <property type="entry name" value="PKS_ER"/>
    <property type="match status" value="1"/>
</dbReference>
<keyword evidence="4" id="KW-0560">Oxidoreductase</keyword>
<proteinExistence type="inferred from homology"/>
<sequence length="334" mass="35976">MTTFTVFKGSADGFPKKSTVVHSDQLEGDRVLVKITASGVCFTDLHYRTADMVLGHEGVGVVLDVGPAVQHLKKGDRVGWGYVTGSCGYCQHCLQGDDNYCHDRALYGSANTDHGSFASHALVREAFLHPLPDALPDEVAAPLQCAGATVFTTLHDVKPNETVGVLGIGGLGHLAIQFAAKLGCRVVAISGSDAKKAEALKLGAGEFVSLRERRGKSSEKARWPIDRLIVTASSQPDWSALLPLMAFKSRIYPLSVSSGNFEIPYMPLIVNGIAVQGSMVASRPVHRKMLEFAADHGIRPQIESFEMTEDGIKKAVERLESGELHFRAVLKAQP</sequence>
<evidence type="ECO:0000313" key="8">
    <source>
        <dbReference type="Proteomes" id="UP001430848"/>
    </source>
</evidence>
<keyword evidence="2 5" id="KW-0479">Metal-binding</keyword>
<dbReference type="Pfam" id="PF00107">
    <property type="entry name" value="ADH_zinc_N"/>
    <property type="match status" value="1"/>
</dbReference>
<comment type="caution">
    <text evidence="7">The sequence shown here is derived from an EMBL/GenBank/DDBJ whole genome shotgun (WGS) entry which is preliminary data.</text>
</comment>
<comment type="cofactor">
    <cofactor evidence="1 5">
        <name>Zn(2+)</name>
        <dbReference type="ChEBI" id="CHEBI:29105"/>
    </cofactor>
</comment>
<keyword evidence="8" id="KW-1185">Reference proteome</keyword>
<dbReference type="SUPFAM" id="SSF50129">
    <property type="entry name" value="GroES-like"/>
    <property type="match status" value="1"/>
</dbReference>
<accession>A0ABR1PKX0</accession>
<dbReference type="SUPFAM" id="SSF51735">
    <property type="entry name" value="NAD(P)-binding Rossmann-fold domains"/>
    <property type="match status" value="1"/>
</dbReference>
<dbReference type="InterPro" id="IPR013149">
    <property type="entry name" value="ADH-like_C"/>
</dbReference>
<evidence type="ECO:0000256" key="3">
    <source>
        <dbReference type="ARBA" id="ARBA00022833"/>
    </source>
</evidence>
<dbReference type="EMBL" id="JAKNSF020000004">
    <property type="protein sequence ID" value="KAK7739305.1"/>
    <property type="molecule type" value="Genomic_DNA"/>
</dbReference>
<evidence type="ECO:0000259" key="6">
    <source>
        <dbReference type="SMART" id="SM00829"/>
    </source>
</evidence>
<evidence type="ECO:0000313" key="7">
    <source>
        <dbReference type="EMBL" id="KAK7739305.1"/>
    </source>
</evidence>
<dbReference type="InterPro" id="IPR011032">
    <property type="entry name" value="GroES-like_sf"/>
</dbReference>
<dbReference type="InterPro" id="IPR047109">
    <property type="entry name" value="CAD-like"/>
</dbReference>
<keyword evidence="3 5" id="KW-0862">Zinc</keyword>
<dbReference type="InterPro" id="IPR013154">
    <property type="entry name" value="ADH-like_N"/>
</dbReference>
<dbReference type="Proteomes" id="UP001430848">
    <property type="component" value="Unassembled WGS sequence"/>
</dbReference>
<dbReference type="Pfam" id="PF08240">
    <property type="entry name" value="ADH_N"/>
    <property type="match status" value="1"/>
</dbReference>
<comment type="similarity">
    <text evidence="5">Belongs to the zinc-containing alcohol dehydrogenase family.</text>
</comment>
<dbReference type="PROSITE" id="PS00059">
    <property type="entry name" value="ADH_ZINC"/>
    <property type="match status" value="1"/>
</dbReference>
<dbReference type="Gene3D" id="3.90.180.10">
    <property type="entry name" value="Medium-chain alcohol dehydrogenases, catalytic domain"/>
    <property type="match status" value="1"/>
</dbReference>
<dbReference type="Gene3D" id="3.40.50.720">
    <property type="entry name" value="NAD(P)-binding Rossmann-like Domain"/>
    <property type="match status" value="1"/>
</dbReference>
<dbReference type="InterPro" id="IPR002328">
    <property type="entry name" value="ADH_Zn_CS"/>
</dbReference>
<evidence type="ECO:0000256" key="1">
    <source>
        <dbReference type="ARBA" id="ARBA00001947"/>
    </source>
</evidence>